<reference evidence="1" key="1">
    <citation type="submission" date="2021-12" db="EMBL/GenBank/DDBJ databases">
        <authorList>
            <person name="Zaccaron A."/>
            <person name="Stergiopoulos I."/>
        </authorList>
    </citation>
    <scope>NUCLEOTIDE SEQUENCE</scope>
    <source>
        <strain evidence="1">Race5_Kim</strain>
    </source>
</reference>
<evidence type="ECO:0000313" key="1">
    <source>
        <dbReference type="EMBL" id="UJO14841.1"/>
    </source>
</evidence>
<evidence type="ECO:0000313" key="2">
    <source>
        <dbReference type="Proteomes" id="UP000756132"/>
    </source>
</evidence>
<accession>A0A9Q8LC86</accession>
<gene>
    <name evidence="1" type="ORF">CLAFUR5_08373</name>
</gene>
<sequence length="110" mass="12664">MLTARDPTRIPLLKASIGLSTEKVETQQCTCNAQYKYEKSRAEYSLLLQHAGMVRQEDGRRGEELRKLQAENEELRRSLDAAREMELVSGKQIRELERKAVDAVKVWMKG</sequence>
<dbReference type="GeneID" id="71988251"/>
<protein>
    <submittedName>
        <fullName evidence="1">Uncharacterized protein</fullName>
    </submittedName>
</protein>
<dbReference type="RefSeq" id="XP_047759207.1">
    <property type="nucleotide sequence ID" value="XM_047907521.1"/>
</dbReference>
<dbReference type="AlphaFoldDB" id="A0A9Q8LC86"/>
<dbReference type="KEGG" id="ffu:CLAFUR5_08373"/>
<name>A0A9Q8LC86_PASFU</name>
<organism evidence="1 2">
    <name type="scientific">Passalora fulva</name>
    <name type="common">Tomato leaf mold</name>
    <name type="synonym">Cladosporium fulvum</name>
    <dbReference type="NCBI Taxonomy" id="5499"/>
    <lineage>
        <taxon>Eukaryota</taxon>
        <taxon>Fungi</taxon>
        <taxon>Dikarya</taxon>
        <taxon>Ascomycota</taxon>
        <taxon>Pezizomycotina</taxon>
        <taxon>Dothideomycetes</taxon>
        <taxon>Dothideomycetidae</taxon>
        <taxon>Mycosphaerellales</taxon>
        <taxon>Mycosphaerellaceae</taxon>
        <taxon>Fulvia</taxon>
    </lineage>
</organism>
<proteinExistence type="predicted"/>
<reference evidence="1" key="2">
    <citation type="journal article" date="2022" name="Microb. Genom.">
        <title>A chromosome-scale genome assembly of the tomato pathogen Cladosporium fulvum reveals a compartmentalized genome architecture and the presence of a dispensable chromosome.</title>
        <authorList>
            <person name="Zaccaron A.Z."/>
            <person name="Chen L.H."/>
            <person name="Samaras A."/>
            <person name="Stergiopoulos I."/>
        </authorList>
    </citation>
    <scope>NUCLEOTIDE SEQUENCE</scope>
    <source>
        <strain evidence="1">Race5_Kim</strain>
    </source>
</reference>
<dbReference type="Proteomes" id="UP000756132">
    <property type="component" value="Chromosome 3"/>
</dbReference>
<dbReference type="EMBL" id="CP090165">
    <property type="protein sequence ID" value="UJO14841.1"/>
    <property type="molecule type" value="Genomic_DNA"/>
</dbReference>
<keyword evidence="2" id="KW-1185">Reference proteome</keyword>